<dbReference type="GO" id="GO:0008782">
    <property type="term" value="F:adenosylhomocysteine nucleosidase activity"/>
    <property type="evidence" value="ECO:0007669"/>
    <property type="project" value="TreeGrafter"/>
</dbReference>
<accession>A0A380T2L6</accession>
<gene>
    <name evidence="2" type="ORF">CCOS864_03640</name>
</gene>
<evidence type="ECO:0000313" key="3">
    <source>
        <dbReference type="Proteomes" id="UP000255177"/>
    </source>
</evidence>
<dbReference type="InterPro" id="IPR000845">
    <property type="entry name" value="Nucleoside_phosphorylase_d"/>
</dbReference>
<dbReference type="Gene3D" id="3.40.50.1580">
    <property type="entry name" value="Nucleoside phosphorylase domain"/>
    <property type="match status" value="1"/>
</dbReference>
<evidence type="ECO:0000313" key="2">
    <source>
        <dbReference type="EMBL" id="SUQ64185.1"/>
    </source>
</evidence>
<dbReference type="SUPFAM" id="SSF52200">
    <property type="entry name" value="Toll/Interleukin receptor TIR domain"/>
    <property type="match status" value="1"/>
</dbReference>
<proteinExistence type="predicted"/>
<dbReference type="PANTHER" id="PTHR46832:SF1">
    <property type="entry name" value="5'-METHYLTHIOADENOSINE_S-ADENOSYLHOMOCYSTEINE NUCLEOSIDASE"/>
    <property type="match status" value="1"/>
</dbReference>
<dbReference type="Pfam" id="PF13676">
    <property type="entry name" value="TIR_2"/>
    <property type="match status" value="1"/>
</dbReference>
<dbReference type="GO" id="GO:0005829">
    <property type="term" value="C:cytosol"/>
    <property type="evidence" value="ECO:0007669"/>
    <property type="project" value="TreeGrafter"/>
</dbReference>
<dbReference type="Pfam" id="PF01048">
    <property type="entry name" value="PNP_UDP_1"/>
    <property type="match status" value="1"/>
</dbReference>
<feature type="domain" description="TIR" evidence="1">
    <location>
        <begin position="530"/>
        <end position="657"/>
    </location>
</feature>
<dbReference type="GO" id="GO:0007165">
    <property type="term" value="P:signal transduction"/>
    <property type="evidence" value="ECO:0007669"/>
    <property type="project" value="InterPro"/>
</dbReference>
<dbReference type="GO" id="GO:0019284">
    <property type="term" value="P:L-methionine salvage from S-adenosylmethionine"/>
    <property type="evidence" value="ECO:0007669"/>
    <property type="project" value="TreeGrafter"/>
</dbReference>
<reference evidence="3" key="1">
    <citation type="submission" date="2018-07" db="EMBL/GenBank/DDBJ databases">
        <authorList>
            <person name="Blom J."/>
        </authorList>
    </citation>
    <scope>NUCLEOTIDE SEQUENCE [LARGE SCALE GENOMIC DNA]</scope>
    <source>
        <strain evidence="3">CCOS 864</strain>
    </source>
</reference>
<name>A0A380T2L6_9PSED</name>
<dbReference type="SUPFAM" id="SSF53167">
    <property type="entry name" value="Purine and uridine phosphorylases"/>
    <property type="match status" value="1"/>
</dbReference>
<organism evidence="2 3">
    <name type="scientific">Pseudomonas wadenswilerensis</name>
    <dbReference type="NCBI Taxonomy" id="1785161"/>
    <lineage>
        <taxon>Bacteria</taxon>
        <taxon>Pseudomonadati</taxon>
        <taxon>Pseudomonadota</taxon>
        <taxon>Gammaproteobacteria</taxon>
        <taxon>Pseudomonadales</taxon>
        <taxon>Pseudomonadaceae</taxon>
        <taxon>Pseudomonas</taxon>
    </lineage>
</organism>
<dbReference type="EMBL" id="UIDD01000009">
    <property type="protein sequence ID" value="SUQ64185.1"/>
    <property type="molecule type" value="Genomic_DNA"/>
</dbReference>
<protein>
    <recommendedName>
        <fullName evidence="1">TIR domain-containing protein</fullName>
    </recommendedName>
</protein>
<dbReference type="GO" id="GO:0008930">
    <property type="term" value="F:methylthioadenosine nucleosidase activity"/>
    <property type="evidence" value="ECO:0007669"/>
    <property type="project" value="TreeGrafter"/>
</dbReference>
<dbReference type="GO" id="GO:0009116">
    <property type="term" value="P:nucleoside metabolic process"/>
    <property type="evidence" value="ECO:0007669"/>
    <property type="project" value="InterPro"/>
</dbReference>
<sequence length="657" mass="71706">MTDRVDILLYVALSEEAESVLEVLGDQFQARELKNANLTAFIGTIPGPTPGRDFNVAMVPAGKMGNTRSASTVSLLIKEFEPADVVVVGIAGSLTNEIEPGDVFIPDSVNEYLANSATSGEEGDWTFLVSGDRFLTSRRLLNRFQYFAHTRKSEYREWQSSTQQLRSALISAATETALINAGMEMRGECKLYAGDDLNLASGPAVGKGRAFLEWIKQNVDRKAAAMEMETAGVYDAALIHIPTPRTIAIRGISDYADARKAKIEEVAKGVFRALSAKNAALLFIHAVKAGLFEVENLSAAHSGGSTDPERLDSWARSVYVIGGETGETADVDSELPQLHRASLKLGTVLARAGAHLVVCSPFPDSADYYVAMGYADANGGGTIHFHSPTHPKVEEKRQLFRRTFGANLMIQDWDYPAPETEEDGSWSQAWLLAQLQALEKADVVVALGGKVSKTASTLLHLAEAKGLPIIPFAFLGGVAKRIYRRRDWGRLNPGFDATILESEGSVEKAVSIANRLVRDRVRRSIAHSPKPKTIFISVARQDSAMGVALDDVLMSYGIEAVLGEREIVSDQLIPTTIEQAIRRSDIVAVLWSRFYAQSPWCYDELALALSLEALSGMKVWLFNLDDSSIVPTQARKLPVISVRSEEGLRYAVKDLLS</sequence>
<keyword evidence="3" id="KW-1185">Reference proteome</keyword>
<dbReference type="InterPro" id="IPR000157">
    <property type="entry name" value="TIR_dom"/>
</dbReference>
<dbReference type="AlphaFoldDB" id="A0A380T2L6"/>
<dbReference type="PANTHER" id="PTHR46832">
    <property type="entry name" value="5'-METHYLTHIOADENOSINE/S-ADENOSYLHOMOCYSTEINE NUCLEOSIDASE"/>
    <property type="match status" value="1"/>
</dbReference>
<dbReference type="InterPro" id="IPR035994">
    <property type="entry name" value="Nucleoside_phosphorylase_sf"/>
</dbReference>
<dbReference type="Gene3D" id="3.40.50.10140">
    <property type="entry name" value="Toll/interleukin-1 receptor homology (TIR) domain"/>
    <property type="match status" value="1"/>
</dbReference>
<dbReference type="RefSeq" id="WP_115087788.1">
    <property type="nucleotide sequence ID" value="NZ_CBCSFG010000043.1"/>
</dbReference>
<evidence type="ECO:0000259" key="1">
    <source>
        <dbReference type="PROSITE" id="PS50104"/>
    </source>
</evidence>
<dbReference type="PROSITE" id="PS50104">
    <property type="entry name" value="TIR"/>
    <property type="match status" value="1"/>
</dbReference>
<dbReference type="Proteomes" id="UP000255177">
    <property type="component" value="Unassembled WGS sequence"/>
</dbReference>
<dbReference type="InterPro" id="IPR035897">
    <property type="entry name" value="Toll_tir_struct_dom_sf"/>
</dbReference>